<sequence length="125" mass="14368">MASRSFERLLIHSCTLVKKGVIIGKDENGRNQYEDQEITDVPCRLDTIRKKIEKTDKSIDTVEKNILFMLPSDDVAAAVQVKNIRMRKTPNDIVLSGVFSIPEKNPIYGRKSIHHYEIELEKVKK</sequence>
<accession>A0A9W7UZA1</accession>
<dbReference type="EMBL" id="WBPP01000001">
    <property type="protein sequence ID" value="KAB2400747.1"/>
    <property type="molecule type" value="Genomic_DNA"/>
</dbReference>
<protein>
    <submittedName>
        <fullName evidence="1">Uncharacterized protein</fullName>
    </submittedName>
</protein>
<dbReference type="Proteomes" id="UP000475765">
    <property type="component" value="Unassembled WGS sequence"/>
</dbReference>
<dbReference type="RefSeq" id="WP_151521472.1">
    <property type="nucleotide sequence ID" value="NZ_WBPL01000011.1"/>
</dbReference>
<proteinExistence type="predicted"/>
<organism evidence="1 2">
    <name type="scientific">Bacillus cereus</name>
    <dbReference type="NCBI Taxonomy" id="1396"/>
    <lineage>
        <taxon>Bacteria</taxon>
        <taxon>Bacillati</taxon>
        <taxon>Bacillota</taxon>
        <taxon>Bacilli</taxon>
        <taxon>Bacillales</taxon>
        <taxon>Bacillaceae</taxon>
        <taxon>Bacillus</taxon>
        <taxon>Bacillus cereus group</taxon>
    </lineage>
</organism>
<gene>
    <name evidence="1" type="ORF">F8172_00275</name>
</gene>
<dbReference type="AlphaFoldDB" id="A0A9W7UZA1"/>
<evidence type="ECO:0000313" key="2">
    <source>
        <dbReference type="Proteomes" id="UP000475765"/>
    </source>
</evidence>
<evidence type="ECO:0000313" key="1">
    <source>
        <dbReference type="EMBL" id="KAB2400747.1"/>
    </source>
</evidence>
<comment type="caution">
    <text evidence="1">The sequence shown here is derived from an EMBL/GenBank/DDBJ whole genome shotgun (WGS) entry which is preliminary data.</text>
</comment>
<reference evidence="1 2" key="1">
    <citation type="submission" date="2019-10" db="EMBL/GenBank/DDBJ databases">
        <title>Bacillus from the desert of Cuatro Cinegas, Coahuila.</title>
        <authorList>
            <person name="Olmedo-Alvarez G."/>
            <person name="Saldana S."/>
            <person name="Barcelo D."/>
        </authorList>
    </citation>
    <scope>NUCLEOTIDE SEQUENCE [LARGE SCALE GENOMIC DNA]</scope>
    <source>
        <strain evidence="1 2">CH417_13T</strain>
    </source>
</reference>
<name>A0A9W7UZA1_BACCE</name>